<dbReference type="InterPro" id="IPR051207">
    <property type="entry name" value="ComplexI_NDUFA9_subunit"/>
</dbReference>
<name>R4KK97_9FIRM</name>
<reference evidence="2 3" key="1">
    <citation type="submission" date="2012-01" db="EMBL/GenBank/DDBJ databases">
        <title>Complete sequence of Desulfotomaculum gibsoniae DSM 7213.</title>
        <authorList>
            <consortium name="US DOE Joint Genome Institute"/>
            <person name="Lucas S."/>
            <person name="Han J."/>
            <person name="Lapidus A."/>
            <person name="Cheng J.-F."/>
            <person name="Goodwin L."/>
            <person name="Pitluck S."/>
            <person name="Peters L."/>
            <person name="Ovchinnikova G."/>
            <person name="Teshima H."/>
            <person name="Detter J.C."/>
            <person name="Han C."/>
            <person name="Tapia R."/>
            <person name="Land M."/>
            <person name="Hauser L."/>
            <person name="Kyrpides N."/>
            <person name="Ivanova N."/>
            <person name="Pagani I."/>
            <person name="Parshina S."/>
            <person name="Plugge C."/>
            <person name="Muyzer G."/>
            <person name="Kuever J."/>
            <person name="Ivanova A."/>
            <person name="Nazina T."/>
            <person name="Klenk H.-P."/>
            <person name="Brambilla E."/>
            <person name="Spring S."/>
            <person name="Stams A.F."/>
            <person name="Woyke T."/>
        </authorList>
    </citation>
    <scope>NUCLEOTIDE SEQUENCE [LARGE SCALE GENOMIC DNA]</scope>
    <source>
        <strain evidence="2 3">DSM 7213</strain>
    </source>
</reference>
<sequence length="302" mass="33700">MRVILVTGGTGLVGKPLVSALVKKGHTVRCLVRSPQKAGEVLPGGIEFVQGEINDPESVNKACQGVDKVIHLVAIIREHGEQTFERINVEGTLNLVIAAGQAEVKHFIHMSALGACDNSRYKYVYSKWRGEEAVRQSGLKWTILRPSVIYGMGFNFFNRMIQSLQMFPRPFVPVPGRGSTLFQPIAVEDVVRCLLRICENSDMVGRIIEIGGPEHLSYAQMLDRLMESLGEKRYKLYVPMPLMRLVVPLMDSILRDPPVSPVELKQLDVHNITDIDAVENNFGFRPRALHNGLKYLTGQVLS</sequence>
<dbReference type="RefSeq" id="WP_006520459.1">
    <property type="nucleotide sequence ID" value="NC_021184.1"/>
</dbReference>
<dbReference type="Proteomes" id="UP000013520">
    <property type="component" value="Chromosome"/>
</dbReference>
<dbReference type="InterPro" id="IPR036291">
    <property type="entry name" value="NAD(P)-bd_dom_sf"/>
</dbReference>
<dbReference type="GO" id="GO:0044877">
    <property type="term" value="F:protein-containing complex binding"/>
    <property type="evidence" value="ECO:0007669"/>
    <property type="project" value="TreeGrafter"/>
</dbReference>
<accession>R4KK97</accession>
<dbReference type="PANTHER" id="PTHR12126">
    <property type="entry name" value="NADH-UBIQUINONE OXIDOREDUCTASE 39 KDA SUBUNIT-RELATED"/>
    <property type="match status" value="1"/>
</dbReference>
<protein>
    <submittedName>
        <fullName evidence="2">Putative nucleoside-diphosphate sugar epimerase</fullName>
    </submittedName>
</protein>
<feature type="domain" description="NAD(P)-binding" evidence="1">
    <location>
        <begin position="8"/>
        <end position="148"/>
    </location>
</feature>
<evidence type="ECO:0000259" key="1">
    <source>
        <dbReference type="Pfam" id="PF13460"/>
    </source>
</evidence>
<dbReference type="Gene3D" id="3.40.50.720">
    <property type="entry name" value="NAD(P)-binding Rossmann-like Domain"/>
    <property type="match status" value="1"/>
</dbReference>
<dbReference type="PANTHER" id="PTHR12126:SF11">
    <property type="entry name" value="NADH DEHYDROGENASE [UBIQUINONE] 1 ALPHA SUBCOMPLEX SUBUNIT 9, MITOCHONDRIAL"/>
    <property type="match status" value="1"/>
</dbReference>
<dbReference type="Pfam" id="PF13460">
    <property type="entry name" value="NAD_binding_10"/>
    <property type="match status" value="1"/>
</dbReference>
<dbReference type="AlphaFoldDB" id="R4KK97"/>
<evidence type="ECO:0000313" key="2">
    <source>
        <dbReference type="EMBL" id="AGL03069.1"/>
    </source>
</evidence>
<dbReference type="InterPro" id="IPR016040">
    <property type="entry name" value="NAD(P)-bd_dom"/>
</dbReference>
<dbReference type="FunFam" id="3.40.50.720:FF:000702">
    <property type="entry name" value="NADH dehydrogenase (Ubiquinone)"/>
    <property type="match status" value="1"/>
</dbReference>
<gene>
    <name evidence="2" type="ORF">Desgi_3747</name>
</gene>
<dbReference type="CDD" id="cd05271">
    <property type="entry name" value="NDUFA9_like_SDR_a"/>
    <property type="match status" value="1"/>
</dbReference>
<dbReference type="HOGENOM" id="CLU_007383_6_5_9"/>
<dbReference type="STRING" id="767817.Desgi_3747"/>
<dbReference type="KEGG" id="dgi:Desgi_3747"/>
<keyword evidence="3" id="KW-1185">Reference proteome</keyword>
<evidence type="ECO:0000313" key="3">
    <source>
        <dbReference type="Proteomes" id="UP000013520"/>
    </source>
</evidence>
<dbReference type="EMBL" id="CP003273">
    <property type="protein sequence ID" value="AGL03069.1"/>
    <property type="molecule type" value="Genomic_DNA"/>
</dbReference>
<dbReference type="eggNOG" id="COG0702">
    <property type="taxonomic scope" value="Bacteria"/>
</dbReference>
<dbReference type="SUPFAM" id="SSF51735">
    <property type="entry name" value="NAD(P)-binding Rossmann-fold domains"/>
    <property type="match status" value="1"/>
</dbReference>
<organism evidence="2 3">
    <name type="scientific">Desulfoscipio gibsoniae DSM 7213</name>
    <dbReference type="NCBI Taxonomy" id="767817"/>
    <lineage>
        <taxon>Bacteria</taxon>
        <taxon>Bacillati</taxon>
        <taxon>Bacillota</taxon>
        <taxon>Clostridia</taxon>
        <taxon>Eubacteriales</taxon>
        <taxon>Desulfallaceae</taxon>
        <taxon>Desulfoscipio</taxon>
    </lineage>
</organism>
<proteinExistence type="predicted"/>